<dbReference type="EMBL" id="JACASE010000016">
    <property type="protein sequence ID" value="KAF6401617.1"/>
    <property type="molecule type" value="Genomic_DNA"/>
</dbReference>
<reference evidence="2 3" key="1">
    <citation type="journal article" date="2020" name="Nature">
        <title>Six reference-quality genomes reveal evolution of bat adaptations.</title>
        <authorList>
            <person name="Jebb D."/>
            <person name="Huang Z."/>
            <person name="Pippel M."/>
            <person name="Hughes G.M."/>
            <person name="Lavrichenko K."/>
            <person name="Devanna P."/>
            <person name="Winkler S."/>
            <person name="Jermiin L.S."/>
            <person name="Skirmuntt E.C."/>
            <person name="Katzourakis A."/>
            <person name="Burkitt-Gray L."/>
            <person name="Ray D.A."/>
            <person name="Sullivan K.A.M."/>
            <person name="Roscito J.G."/>
            <person name="Kirilenko B.M."/>
            <person name="Davalos L.M."/>
            <person name="Corthals A.P."/>
            <person name="Power M.L."/>
            <person name="Jones G."/>
            <person name="Ransome R.D."/>
            <person name="Dechmann D.K.N."/>
            <person name="Locatelli A.G."/>
            <person name="Puechmaille S.J."/>
            <person name="Fedrigo O."/>
            <person name="Jarvis E.D."/>
            <person name="Hiller M."/>
            <person name="Vernes S.C."/>
            <person name="Myers E.W."/>
            <person name="Teeling E.C."/>
        </authorList>
    </citation>
    <scope>NUCLEOTIDE SEQUENCE [LARGE SCALE GENOMIC DNA]</scope>
    <source>
        <strain evidence="2">MRouAeg1</strain>
        <tissue evidence="2">Muscle</tissue>
    </source>
</reference>
<accession>A0A7J8BS12</accession>
<dbReference type="Proteomes" id="UP000593571">
    <property type="component" value="Unassembled WGS sequence"/>
</dbReference>
<evidence type="ECO:0000313" key="2">
    <source>
        <dbReference type="EMBL" id="KAF6401617.1"/>
    </source>
</evidence>
<comment type="caution">
    <text evidence="2">The sequence shown here is derived from an EMBL/GenBank/DDBJ whole genome shotgun (WGS) entry which is preliminary data.</text>
</comment>
<sequence>MSAGAVTVSKGQIQPGLVGRTGGPRTRIPPKRCQGRQPGRAAQDCIGGPGASLRPPEQGGEEAQTVNAFPAPVLEGLGEPWAKGTGSWFLRDASPSVLCMQSPQNPREDTRQVLTARPGASASPEAGGGRLPGCIRSDMGQQPEP</sequence>
<dbReference type="AlphaFoldDB" id="A0A7J8BS12"/>
<gene>
    <name evidence="2" type="ORF">HJG63_009655</name>
</gene>
<proteinExistence type="predicted"/>
<organism evidence="2 3">
    <name type="scientific">Rousettus aegyptiacus</name>
    <name type="common">Egyptian fruit bat</name>
    <name type="synonym">Pteropus aegyptiacus</name>
    <dbReference type="NCBI Taxonomy" id="9407"/>
    <lineage>
        <taxon>Eukaryota</taxon>
        <taxon>Metazoa</taxon>
        <taxon>Chordata</taxon>
        <taxon>Craniata</taxon>
        <taxon>Vertebrata</taxon>
        <taxon>Euteleostomi</taxon>
        <taxon>Mammalia</taxon>
        <taxon>Eutheria</taxon>
        <taxon>Laurasiatheria</taxon>
        <taxon>Chiroptera</taxon>
        <taxon>Yinpterochiroptera</taxon>
        <taxon>Pteropodoidea</taxon>
        <taxon>Pteropodidae</taxon>
        <taxon>Rousettinae</taxon>
        <taxon>Rousettus</taxon>
    </lineage>
</organism>
<evidence type="ECO:0000256" key="1">
    <source>
        <dbReference type="SAM" id="MobiDB-lite"/>
    </source>
</evidence>
<keyword evidence="3" id="KW-1185">Reference proteome</keyword>
<evidence type="ECO:0000313" key="3">
    <source>
        <dbReference type="Proteomes" id="UP000593571"/>
    </source>
</evidence>
<protein>
    <submittedName>
        <fullName evidence="2">Uncharacterized protein</fullName>
    </submittedName>
</protein>
<feature type="region of interest" description="Disordered" evidence="1">
    <location>
        <begin position="101"/>
        <end position="145"/>
    </location>
</feature>
<name>A0A7J8BS12_ROUAE</name>
<feature type="compositionally biased region" description="Low complexity" evidence="1">
    <location>
        <begin position="116"/>
        <end position="125"/>
    </location>
</feature>
<feature type="region of interest" description="Disordered" evidence="1">
    <location>
        <begin position="1"/>
        <end position="63"/>
    </location>
</feature>